<organism evidence="2 3">
    <name type="scientific">Limnospira maxima CS-328</name>
    <dbReference type="NCBI Taxonomy" id="513049"/>
    <lineage>
        <taxon>Bacteria</taxon>
        <taxon>Bacillati</taxon>
        <taxon>Cyanobacteriota</taxon>
        <taxon>Cyanophyceae</taxon>
        <taxon>Oscillatoriophycideae</taxon>
        <taxon>Oscillatoriales</taxon>
        <taxon>Sirenicapillariaceae</taxon>
        <taxon>Limnospira</taxon>
    </lineage>
</organism>
<dbReference type="SMART" id="SM00052">
    <property type="entry name" value="EAL"/>
    <property type="match status" value="1"/>
</dbReference>
<dbReference type="RefSeq" id="WP_006624933.1">
    <property type="nucleotide sequence ID" value="NZ_ABYK01000003.1"/>
</dbReference>
<reference evidence="2 3" key="1">
    <citation type="journal article" date="2011" name="Appl. Environ. Microbiol.">
        <title>Contribution of a Sodium Ion Gradient to Energy Conservation during Fermentation in the Cyanobacterium Arthrospira (Spirulina) maxima CS-328.</title>
        <authorList>
            <person name="Carrieri D."/>
            <person name="Ananyev G."/>
            <person name="Lenz O."/>
            <person name="Bryant D.A."/>
            <person name="Dismukes G.C."/>
        </authorList>
    </citation>
    <scope>NUCLEOTIDE SEQUENCE [LARGE SCALE GENOMIC DNA]</scope>
    <source>
        <strain evidence="2 3">CS-328</strain>
    </source>
</reference>
<name>B5VVX1_LIMMA</name>
<dbReference type="Pfam" id="PF00563">
    <property type="entry name" value="EAL"/>
    <property type="match status" value="1"/>
</dbReference>
<dbReference type="InterPro" id="IPR050706">
    <property type="entry name" value="Cyclic-di-GMP_PDE-like"/>
</dbReference>
<dbReference type="InterPro" id="IPR001633">
    <property type="entry name" value="EAL_dom"/>
</dbReference>
<dbReference type="Gene3D" id="3.20.20.450">
    <property type="entry name" value="EAL domain"/>
    <property type="match status" value="1"/>
</dbReference>
<proteinExistence type="predicted"/>
<dbReference type="SUPFAM" id="SSF141868">
    <property type="entry name" value="EAL domain-like"/>
    <property type="match status" value="1"/>
</dbReference>
<dbReference type="EMBL" id="ABYK01000003">
    <property type="protein sequence ID" value="EDZ96739.1"/>
    <property type="molecule type" value="Genomic_DNA"/>
</dbReference>
<dbReference type="AlphaFoldDB" id="B5VVX1"/>
<dbReference type="PANTHER" id="PTHR33121">
    <property type="entry name" value="CYCLIC DI-GMP PHOSPHODIESTERASE PDEF"/>
    <property type="match status" value="1"/>
</dbReference>
<dbReference type="Proteomes" id="UP000004061">
    <property type="component" value="Unassembled WGS sequence"/>
</dbReference>
<evidence type="ECO:0000313" key="3">
    <source>
        <dbReference type="Proteomes" id="UP000004061"/>
    </source>
</evidence>
<feature type="domain" description="EAL" evidence="1">
    <location>
        <begin position="1"/>
        <end position="128"/>
    </location>
</feature>
<evidence type="ECO:0000259" key="1">
    <source>
        <dbReference type="PROSITE" id="PS50883"/>
    </source>
</evidence>
<dbReference type="InterPro" id="IPR035919">
    <property type="entry name" value="EAL_sf"/>
</dbReference>
<dbReference type="CDD" id="cd01948">
    <property type="entry name" value="EAL"/>
    <property type="match status" value="1"/>
</dbReference>
<comment type="caution">
    <text evidence="2">The sequence shown here is derived from an EMBL/GenBank/DDBJ whole genome shotgun (WGS) entry which is preliminary data.</text>
</comment>
<evidence type="ECO:0000313" key="2">
    <source>
        <dbReference type="EMBL" id="EDZ96739.1"/>
    </source>
</evidence>
<dbReference type="PROSITE" id="PS50883">
    <property type="entry name" value="EAL"/>
    <property type="match status" value="1"/>
</dbReference>
<sequence length="131" mass="14776">MPSKSNFGHVDEAIALLERLKALGIKLSMDDFGTGYSSLSYLHRFPIDTLKVDQSFVRRMDDSQQNTEIVKTIIMLGHNLNMDIVAEGIETEGNVQTLKNLNCEYGQGYFFSKPLPVTALEDLLNRTLYQS</sequence>
<keyword evidence="3" id="KW-1185">Reference proteome</keyword>
<dbReference type="GO" id="GO:0071111">
    <property type="term" value="F:cyclic-guanylate-specific phosphodiesterase activity"/>
    <property type="evidence" value="ECO:0007669"/>
    <property type="project" value="InterPro"/>
</dbReference>
<accession>B5VVX1</accession>
<protein>
    <submittedName>
        <fullName evidence="2">Diguanylate phosphodiesterase</fullName>
    </submittedName>
</protein>
<dbReference type="PANTHER" id="PTHR33121:SF70">
    <property type="entry name" value="SIGNALING PROTEIN YKOW"/>
    <property type="match status" value="1"/>
</dbReference>
<gene>
    <name evidence="2" type="ORF">AmaxDRAFT_0663</name>
</gene>